<dbReference type="PANTHER" id="PTHR11933:SF5">
    <property type="entry name" value="MITOCHONDRIAL TRNA-SPECIFIC 2-THIOURIDYLASE 1"/>
    <property type="match status" value="1"/>
</dbReference>
<dbReference type="InterPro" id="IPR023382">
    <property type="entry name" value="MnmA-like_central_sf"/>
</dbReference>
<evidence type="ECO:0000256" key="5">
    <source>
        <dbReference type="ARBA" id="ARBA00022840"/>
    </source>
</evidence>
<feature type="binding site" evidence="9">
    <location>
        <position position="124"/>
    </location>
    <ligand>
        <name>ATP</name>
        <dbReference type="ChEBI" id="CHEBI:30616"/>
    </ligand>
</feature>
<evidence type="ECO:0000256" key="8">
    <source>
        <dbReference type="ARBA" id="ARBA00051542"/>
    </source>
</evidence>
<accession>A0A1V5SF40</accession>
<reference evidence="12" key="1">
    <citation type="submission" date="2017-02" db="EMBL/GenBank/DDBJ databases">
        <title>Delving into the versatile metabolic prowess of the omnipresent phylum Bacteroidetes.</title>
        <authorList>
            <person name="Nobu M.K."/>
            <person name="Mei R."/>
            <person name="Narihiro T."/>
            <person name="Kuroda K."/>
            <person name="Liu W.-T."/>
        </authorList>
    </citation>
    <scope>NUCLEOTIDE SEQUENCE</scope>
    <source>
        <strain evidence="12">ADurb.Bin280</strain>
    </source>
</reference>
<keyword evidence="6 9" id="KW-0694">RNA-binding</keyword>
<dbReference type="NCBIfam" id="NF001138">
    <property type="entry name" value="PRK00143.1"/>
    <property type="match status" value="1"/>
</dbReference>
<dbReference type="CDD" id="cd01998">
    <property type="entry name" value="MnmA_TRMU-like"/>
    <property type="match status" value="1"/>
</dbReference>
<keyword evidence="4 9" id="KW-0547">Nucleotide-binding</keyword>
<feature type="site" description="Interaction with tRNA" evidence="9">
    <location>
        <position position="125"/>
    </location>
</feature>
<dbReference type="EC" id="2.8.1.13" evidence="9"/>
<dbReference type="HAMAP" id="MF_00144">
    <property type="entry name" value="tRNA_thiouridyl_MnmA"/>
    <property type="match status" value="1"/>
</dbReference>
<keyword evidence="1 9" id="KW-0820">tRNA-binding</keyword>
<evidence type="ECO:0000256" key="2">
    <source>
        <dbReference type="ARBA" id="ARBA00022679"/>
    </source>
</evidence>
<keyword evidence="3 9" id="KW-0819">tRNA processing</keyword>
<dbReference type="Pfam" id="PF20258">
    <property type="entry name" value="tRNA_Me_trans_C"/>
    <property type="match status" value="1"/>
</dbReference>
<protein>
    <recommendedName>
        <fullName evidence="9">tRNA-specific 2-thiouridylase MnmA</fullName>
        <ecNumber evidence="9">2.8.1.13</ecNumber>
    </recommendedName>
</protein>
<dbReference type="InterPro" id="IPR046885">
    <property type="entry name" value="MnmA-like_C"/>
</dbReference>
<comment type="caution">
    <text evidence="9">Lacks conserved residue(s) required for the propagation of feature annotation.</text>
</comment>
<dbReference type="NCBIfam" id="TIGR00420">
    <property type="entry name" value="trmU"/>
    <property type="match status" value="1"/>
</dbReference>
<gene>
    <name evidence="9 12" type="primary">mnmA</name>
    <name evidence="12" type="ORF">BWY43_00180</name>
</gene>
<comment type="similarity">
    <text evidence="9">Belongs to the MnmA/TRMU family.</text>
</comment>
<name>A0A1V5SF40_9BACT</name>
<dbReference type="Pfam" id="PF20259">
    <property type="entry name" value="tRNA_Me_trans_M"/>
    <property type="match status" value="1"/>
</dbReference>
<evidence type="ECO:0000256" key="9">
    <source>
        <dbReference type="HAMAP-Rule" id="MF_00144"/>
    </source>
</evidence>
<comment type="subcellular location">
    <subcellularLocation>
        <location evidence="9">Cytoplasm</location>
    </subcellularLocation>
</comment>
<dbReference type="GO" id="GO:0002143">
    <property type="term" value="P:tRNA wobble position uridine thiolation"/>
    <property type="evidence" value="ECO:0007669"/>
    <property type="project" value="TreeGrafter"/>
</dbReference>
<dbReference type="GO" id="GO:0103016">
    <property type="term" value="F:tRNA-uridine 2-sulfurtransferase activity"/>
    <property type="evidence" value="ECO:0007669"/>
    <property type="project" value="UniProtKB-EC"/>
</dbReference>
<keyword evidence="7" id="KW-1015">Disulfide bond</keyword>
<dbReference type="FunFam" id="2.30.30.280:FF:000001">
    <property type="entry name" value="tRNA-specific 2-thiouridylase MnmA"/>
    <property type="match status" value="1"/>
</dbReference>
<evidence type="ECO:0000256" key="3">
    <source>
        <dbReference type="ARBA" id="ARBA00022694"/>
    </source>
</evidence>
<dbReference type="AlphaFoldDB" id="A0A1V5SF40"/>
<dbReference type="SUPFAM" id="SSF52402">
    <property type="entry name" value="Adenine nucleotide alpha hydrolases-like"/>
    <property type="match status" value="1"/>
</dbReference>
<dbReference type="PANTHER" id="PTHR11933">
    <property type="entry name" value="TRNA 5-METHYLAMINOMETHYL-2-THIOURIDYLATE -METHYLTRANSFERASE"/>
    <property type="match status" value="1"/>
</dbReference>
<feature type="site" description="Interaction with tRNA" evidence="9">
    <location>
        <position position="340"/>
    </location>
</feature>
<comment type="caution">
    <text evidence="12">The sequence shown here is derived from an EMBL/GenBank/DDBJ whole genome shotgun (WGS) entry which is preliminary data.</text>
</comment>
<evidence type="ECO:0000256" key="4">
    <source>
        <dbReference type="ARBA" id="ARBA00022741"/>
    </source>
</evidence>
<dbReference type="GO" id="GO:0005737">
    <property type="term" value="C:cytoplasm"/>
    <property type="evidence" value="ECO:0007669"/>
    <property type="project" value="UniProtKB-SubCell"/>
</dbReference>
<dbReference type="Gene3D" id="2.40.30.10">
    <property type="entry name" value="Translation factors"/>
    <property type="match status" value="1"/>
</dbReference>
<dbReference type="Proteomes" id="UP000485367">
    <property type="component" value="Unassembled WGS sequence"/>
</dbReference>
<proteinExistence type="inferred from homology"/>
<evidence type="ECO:0000256" key="7">
    <source>
        <dbReference type="ARBA" id="ARBA00023157"/>
    </source>
</evidence>
<comment type="catalytic activity">
    <reaction evidence="8 9">
        <text>S-sulfanyl-L-cysteinyl-[protein] + uridine(34) in tRNA + AH2 + ATP = 2-thiouridine(34) in tRNA + L-cysteinyl-[protein] + A + AMP + diphosphate + H(+)</text>
        <dbReference type="Rhea" id="RHEA:47032"/>
        <dbReference type="Rhea" id="RHEA-COMP:10131"/>
        <dbReference type="Rhea" id="RHEA-COMP:11726"/>
        <dbReference type="Rhea" id="RHEA-COMP:11727"/>
        <dbReference type="Rhea" id="RHEA-COMP:11728"/>
        <dbReference type="ChEBI" id="CHEBI:13193"/>
        <dbReference type="ChEBI" id="CHEBI:15378"/>
        <dbReference type="ChEBI" id="CHEBI:17499"/>
        <dbReference type="ChEBI" id="CHEBI:29950"/>
        <dbReference type="ChEBI" id="CHEBI:30616"/>
        <dbReference type="ChEBI" id="CHEBI:33019"/>
        <dbReference type="ChEBI" id="CHEBI:61963"/>
        <dbReference type="ChEBI" id="CHEBI:65315"/>
        <dbReference type="ChEBI" id="CHEBI:87170"/>
        <dbReference type="ChEBI" id="CHEBI:456215"/>
        <dbReference type="EC" id="2.8.1.13"/>
    </reaction>
</comment>
<evidence type="ECO:0000256" key="1">
    <source>
        <dbReference type="ARBA" id="ARBA00022555"/>
    </source>
</evidence>
<feature type="domain" description="tRNA-specific 2-thiouridylase MnmA-like central" evidence="11">
    <location>
        <begin position="212"/>
        <end position="273"/>
    </location>
</feature>
<keyword evidence="9" id="KW-0963">Cytoplasm</keyword>
<comment type="function">
    <text evidence="9">Catalyzes the 2-thiolation of uridine at the wobble position (U34) of tRNA, leading to the formation of s(2)U34.</text>
</comment>
<evidence type="ECO:0000259" key="11">
    <source>
        <dbReference type="Pfam" id="PF20259"/>
    </source>
</evidence>
<evidence type="ECO:0000259" key="10">
    <source>
        <dbReference type="Pfam" id="PF20258"/>
    </source>
</evidence>
<dbReference type="InterPro" id="IPR004506">
    <property type="entry name" value="MnmA-like"/>
</dbReference>
<dbReference type="EMBL" id="MWBO01000010">
    <property type="protein sequence ID" value="OQA53107.1"/>
    <property type="molecule type" value="Genomic_DNA"/>
</dbReference>
<evidence type="ECO:0000256" key="6">
    <source>
        <dbReference type="ARBA" id="ARBA00022884"/>
    </source>
</evidence>
<keyword evidence="5 9" id="KW-0067">ATP-binding</keyword>
<dbReference type="InterPro" id="IPR014729">
    <property type="entry name" value="Rossmann-like_a/b/a_fold"/>
</dbReference>
<feature type="binding site" evidence="9">
    <location>
        <begin position="7"/>
        <end position="14"/>
    </location>
    <ligand>
        <name>ATP</name>
        <dbReference type="ChEBI" id="CHEBI:30616"/>
    </ligand>
</feature>
<dbReference type="Pfam" id="PF03054">
    <property type="entry name" value="tRNA_Me_trans"/>
    <property type="match status" value="1"/>
</dbReference>
<feature type="domain" description="tRNA-specific 2-thiouridylase MnmA-like C-terminal" evidence="10">
    <location>
        <begin position="282"/>
        <end position="356"/>
    </location>
</feature>
<sequence>MEKVILGMSGGVDSSVALYLLKEAGFDVLAVSLNYKTWSGSKNENACCTKESIERAKRICKNFNVTHQIINVEDIFNSCVIDYFKQSLKDGQTPSPCVFCNPLVKFHSLIEYSKKMGAQKVATGHYARIRKNIDKSTNKTKYSLIKALDETKDQTYSLSFLTQDELSKTLFPLGDLTKKEVMKIANNNPKLSFYQNVKQSQDFCFLSKNELKDFVKKEVTDKKGKIIDENGNVIGEHDGLANFTIGQRKSVGLPGGPYFVLKKNKEENSLIVTKNRDLLCRKNVKLTNLNLISGESLDAKMKVWAKLRSSSKLSKATLSISGENAELDFEKAQFAPTPGQIAVFYAGDECLGGAVITD</sequence>
<keyword evidence="2 9" id="KW-0808">Transferase</keyword>
<feature type="binding site" evidence="9">
    <location>
        <position position="33"/>
    </location>
    <ligand>
        <name>ATP</name>
        <dbReference type="ChEBI" id="CHEBI:30616"/>
    </ligand>
</feature>
<evidence type="ECO:0000313" key="12">
    <source>
        <dbReference type="EMBL" id="OQA53107.1"/>
    </source>
</evidence>
<dbReference type="GO" id="GO:0005524">
    <property type="term" value="F:ATP binding"/>
    <property type="evidence" value="ECO:0007669"/>
    <property type="project" value="UniProtKB-KW"/>
</dbReference>
<dbReference type="Gene3D" id="3.40.50.620">
    <property type="entry name" value="HUPs"/>
    <property type="match status" value="1"/>
</dbReference>
<feature type="active site" description="Nucleophile" evidence="9">
    <location>
        <position position="100"/>
    </location>
</feature>
<feature type="region of interest" description="Interaction with tRNA" evidence="9">
    <location>
        <begin position="152"/>
        <end position="154"/>
    </location>
</feature>
<feature type="active site" description="Cysteine persulfide intermediate" evidence="9">
    <location>
        <position position="204"/>
    </location>
</feature>
<organism evidence="12">
    <name type="scientific">candidate division WS2 bacterium ADurb.Bin280</name>
    <dbReference type="NCBI Taxonomy" id="1852829"/>
    <lineage>
        <taxon>Bacteria</taxon>
        <taxon>candidate division WS2</taxon>
    </lineage>
</organism>
<dbReference type="Gene3D" id="2.30.30.280">
    <property type="entry name" value="Adenine nucleotide alpha hydrolases-like domains"/>
    <property type="match status" value="1"/>
</dbReference>
<dbReference type="InterPro" id="IPR046884">
    <property type="entry name" value="MnmA-like_central"/>
</dbReference>
<dbReference type="GO" id="GO:0000049">
    <property type="term" value="F:tRNA binding"/>
    <property type="evidence" value="ECO:0007669"/>
    <property type="project" value="UniProtKB-KW"/>
</dbReference>